<evidence type="ECO:0000256" key="1">
    <source>
        <dbReference type="SAM" id="MobiDB-lite"/>
    </source>
</evidence>
<comment type="caution">
    <text evidence="2">The sequence shown here is derived from an EMBL/GenBank/DDBJ whole genome shotgun (WGS) entry which is preliminary data.</text>
</comment>
<feature type="compositionally biased region" description="Basic and acidic residues" evidence="1">
    <location>
        <begin position="54"/>
        <end position="65"/>
    </location>
</feature>
<feature type="compositionally biased region" description="Basic and acidic residues" evidence="1">
    <location>
        <begin position="543"/>
        <end position="556"/>
    </location>
</feature>
<dbReference type="EMBL" id="CAXIEN010000073">
    <property type="protein sequence ID" value="CAL1274055.1"/>
    <property type="molecule type" value="Genomic_DNA"/>
</dbReference>
<feature type="compositionally biased region" description="Basic residues" evidence="1">
    <location>
        <begin position="624"/>
        <end position="644"/>
    </location>
</feature>
<feature type="compositionally biased region" description="Polar residues" evidence="1">
    <location>
        <begin position="298"/>
        <end position="310"/>
    </location>
</feature>
<feature type="compositionally biased region" description="Basic and acidic residues" evidence="1">
    <location>
        <begin position="566"/>
        <end position="599"/>
    </location>
</feature>
<feature type="compositionally biased region" description="Basic residues" evidence="1">
    <location>
        <begin position="707"/>
        <end position="724"/>
    </location>
</feature>
<accession>A0AAV1ZQB3</accession>
<feature type="compositionally biased region" description="Basic and acidic residues" evidence="1">
    <location>
        <begin position="678"/>
        <end position="691"/>
    </location>
</feature>
<feature type="compositionally biased region" description="Polar residues" evidence="1">
    <location>
        <begin position="132"/>
        <end position="142"/>
    </location>
</feature>
<feature type="compositionally biased region" description="Low complexity" evidence="1">
    <location>
        <begin position="754"/>
        <end position="768"/>
    </location>
</feature>
<organism evidence="2 3">
    <name type="scientific">Larinioides sclopetarius</name>
    <dbReference type="NCBI Taxonomy" id="280406"/>
    <lineage>
        <taxon>Eukaryota</taxon>
        <taxon>Metazoa</taxon>
        <taxon>Ecdysozoa</taxon>
        <taxon>Arthropoda</taxon>
        <taxon>Chelicerata</taxon>
        <taxon>Arachnida</taxon>
        <taxon>Araneae</taxon>
        <taxon>Araneomorphae</taxon>
        <taxon>Entelegynae</taxon>
        <taxon>Araneoidea</taxon>
        <taxon>Araneidae</taxon>
        <taxon>Larinioides</taxon>
    </lineage>
</organism>
<proteinExistence type="predicted"/>
<feature type="compositionally biased region" description="Low complexity" evidence="1">
    <location>
        <begin position="645"/>
        <end position="654"/>
    </location>
</feature>
<feature type="compositionally biased region" description="Polar residues" evidence="1">
    <location>
        <begin position="483"/>
        <end position="505"/>
    </location>
</feature>
<protein>
    <submittedName>
        <fullName evidence="2">Uncharacterized protein</fullName>
    </submittedName>
</protein>
<name>A0AAV1ZQB3_9ARAC</name>
<reference evidence="2 3" key="1">
    <citation type="submission" date="2024-04" db="EMBL/GenBank/DDBJ databases">
        <authorList>
            <person name="Rising A."/>
            <person name="Reimegard J."/>
            <person name="Sonavane S."/>
            <person name="Akerstrom W."/>
            <person name="Nylinder S."/>
            <person name="Hedman E."/>
            <person name="Kallberg Y."/>
        </authorList>
    </citation>
    <scope>NUCLEOTIDE SEQUENCE [LARGE SCALE GENOMIC DNA]</scope>
</reference>
<evidence type="ECO:0000313" key="3">
    <source>
        <dbReference type="Proteomes" id="UP001497382"/>
    </source>
</evidence>
<feature type="compositionally biased region" description="Low complexity" evidence="1">
    <location>
        <begin position="725"/>
        <end position="739"/>
    </location>
</feature>
<dbReference type="Proteomes" id="UP001497382">
    <property type="component" value="Unassembled WGS sequence"/>
</dbReference>
<feature type="region of interest" description="Disordered" evidence="1">
    <location>
        <begin position="1"/>
        <end position="768"/>
    </location>
</feature>
<feature type="compositionally biased region" description="Polar residues" evidence="1">
    <location>
        <begin position="323"/>
        <end position="341"/>
    </location>
</feature>
<feature type="compositionally biased region" description="Basic residues" evidence="1">
    <location>
        <begin position="742"/>
        <end position="753"/>
    </location>
</feature>
<feature type="compositionally biased region" description="Basic and acidic residues" evidence="1">
    <location>
        <begin position="376"/>
        <end position="388"/>
    </location>
</feature>
<feature type="compositionally biased region" description="Polar residues" evidence="1">
    <location>
        <begin position="390"/>
        <end position="399"/>
    </location>
</feature>
<feature type="compositionally biased region" description="Basic residues" evidence="1">
    <location>
        <begin position="36"/>
        <end position="53"/>
    </location>
</feature>
<sequence>MSRFLTVENLFLRSSKKGKKVSESSSGSESEEVKEKKRKKKHKHQKKHKKEKREHKDSSSGKRDEEEGGLMVDPEEIPSIPVNNFLMRRTSPNPRESNRRSSPRESFSYHRPARSRSGRKIKGRGFMRYRTPSRSASRSGSETPPHWKQAQARLRNIKDVVLPSKPSPPEDSMPEDEEDPTPKINLLRSRLGIPLKSNEEMNQREARNPMRQNRRRRDWSPEPSPPPNRSSNNWASGGSPLRSTVVVASNFQRDADRYNYRRNDRRDSDRFNEHDSRSGRNADRKYDAHGSRRETERSSGNSTNMASLTQELFRYEKAAVDSGRSNSNKGDISKQGDTSKPTSEDLKSRKKHFKSLASDLFRYGKDRISTSESSEEEGKIKDSKKAEPSPKTSQVQPQKSFELLTNDLFRYQKDLSPEPQSQESTREVRVKEVSIPFLSETEDTTAAVPENHSPTKEESAPPLDVTSTTNLLRKSIIPGICDDSNSNEASMESEPPQSNKNFTTVNKEDTTSGDGTTEQKEGPWDVQQTVFDCRLPDVIPLPEETKSNKGEERDNMVTEMSSPTRSVDKSPSVERVARIKDASPMKPSREGRSDSEGAKRKGNSRSRSPISKRSSSKGRDRPSIKRRSSPSPDRRRRRRSRSKSPVRSNLPRRPYSGRRSRSIERRRSRSPRRAHPPRYSDIRNRSPDRGTYKRRYGRSPLSVRSRLGGRRSRSRSPVRRRRGRQSSSSSSRSSSSSSSGRDRKKRKRGRRSSSRSSSSSRSKSSDST</sequence>
<evidence type="ECO:0000313" key="2">
    <source>
        <dbReference type="EMBL" id="CAL1274055.1"/>
    </source>
</evidence>
<keyword evidence="3" id="KW-1185">Reference proteome</keyword>
<feature type="compositionally biased region" description="Basic and acidic residues" evidence="1">
    <location>
        <begin position="253"/>
        <end position="297"/>
    </location>
</feature>
<feature type="compositionally biased region" description="Basic and acidic residues" evidence="1">
    <location>
        <begin position="197"/>
        <end position="208"/>
    </location>
</feature>
<gene>
    <name evidence="2" type="ORF">LARSCL_LOCUS7249</name>
</gene>
<dbReference type="AlphaFoldDB" id="A0AAV1ZQB3"/>
<feature type="compositionally biased region" description="Basic residues" evidence="1">
    <location>
        <begin position="111"/>
        <end position="127"/>
    </location>
</feature>
<feature type="compositionally biased region" description="Basic residues" evidence="1">
    <location>
        <begin position="655"/>
        <end position="676"/>
    </location>
</feature>